<dbReference type="InterPro" id="IPR025224">
    <property type="entry name" value="CCAR1/CCAR2"/>
</dbReference>
<name>A0AAW2QZB6_9LAMI</name>
<dbReference type="PANTHER" id="PTHR14304:SF11">
    <property type="entry name" value="SAP DOMAIN-CONTAINING PROTEIN"/>
    <property type="match status" value="1"/>
</dbReference>
<protein>
    <submittedName>
        <fullName evidence="2">Protein SHORT ROOT IN SALT MEDIUM 1</fullName>
    </submittedName>
</protein>
<dbReference type="GO" id="GO:0006355">
    <property type="term" value="P:regulation of DNA-templated transcription"/>
    <property type="evidence" value="ECO:0007669"/>
    <property type="project" value="InterPro"/>
</dbReference>
<proteinExistence type="predicted"/>
<feature type="region of interest" description="Disordered" evidence="1">
    <location>
        <begin position="267"/>
        <end position="288"/>
    </location>
</feature>
<organism evidence="2">
    <name type="scientific">Sesamum calycinum</name>
    <dbReference type="NCBI Taxonomy" id="2727403"/>
    <lineage>
        <taxon>Eukaryota</taxon>
        <taxon>Viridiplantae</taxon>
        <taxon>Streptophyta</taxon>
        <taxon>Embryophyta</taxon>
        <taxon>Tracheophyta</taxon>
        <taxon>Spermatophyta</taxon>
        <taxon>Magnoliopsida</taxon>
        <taxon>eudicotyledons</taxon>
        <taxon>Gunneridae</taxon>
        <taxon>Pentapetalae</taxon>
        <taxon>asterids</taxon>
        <taxon>lamiids</taxon>
        <taxon>Lamiales</taxon>
        <taxon>Pedaliaceae</taxon>
        <taxon>Sesamum</taxon>
    </lineage>
</organism>
<reference evidence="2" key="2">
    <citation type="journal article" date="2024" name="Plant">
        <title>Genomic evolution and insights into agronomic trait innovations of Sesamum species.</title>
        <authorList>
            <person name="Miao H."/>
            <person name="Wang L."/>
            <person name="Qu L."/>
            <person name="Liu H."/>
            <person name="Sun Y."/>
            <person name="Le M."/>
            <person name="Wang Q."/>
            <person name="Wei S."/>
            <person name="Zheng Y."/>
            <person name="Lin W."/>
            <person name="Duan Y."/>
            <person name="Cao H."/>
            <person name="Xiong S."/>
            <person name="Wang X."/>
            <person name="Wei L."/>
            <person name="Li C."/>
            <person name="Ma Q."/>
            <person name="Ju M."/>
            <person name="Zhao R."/>
            <person name="Li G."/>
            <person name="Mu C."/>
            <person name="Tian Q."/>
            <person name="Mei H."/>
            <person name="Zhang T."/>
            <person name="Gao T."/>
            <person name="Zhang H."/>
        </authorList>
    </citation>
    <scope>NUCLEOTIDE SEQUENCE</scope>
    <source>
        <strain evidence="2">KEN8</strain>
    </source>
</reference>
<dbReference type="AlphaFoldDB" id="A0AAW2QZB6"/>
<dbReference type="PANTHER" id="PTHR14304">
    <property type="entry name" value="CELL DIVISION CYCLE AND APOPTOSIS REGULATOR PROTEIN"/>
    <property type="match status" value="1"/>
</dbReference>
<accession>A0AAW2QZB6</accession>
<reference evidence="2" key="1">
    <citation type="submission" date="2020-06" db="EMBL/GenBank/DDBJ databases">
        <authorList>
            <person name="Li T."/>
            <person name="Hu X."/>
            <person name="Zhang T."/>
            <person name="Song X."/>
            <person name="Zhang H."/>
            <person name="Dai N."/>
            <person name="Sheng W."/>
            <person name="Hou X."/>
            <person name="Wei L."/>
        </authorList>
    </citation>
    <scope>NUCLEOTIDE SEQUENCE</scope>
    <source>
        <strain evidence="2">KEN8</strain>
        <tissue evidence="2">Leaf</tissue>
    </source>
</reference>
<dbReference type="GO" id="GO:0005634">
    <property type="term" value="C:nucleus"/>
    <property type="evidence" value="ECO:0007669"/>
    <property type="project" value="TreeGrafter"/>
</dbReference>
<comment type="caution">
    <text evidence="2">The sequence shown here is derived from an EMBL/GenBank/DDBJ whole genome shotgun (WGS) entry which is preliminary data.</text>
</comment>
<evidence type="ECO:0000313" key="2">
    <source>
        <dbReference type="EMBL" id="KAL0372818.1"/>
    </source>
</evidence>
<evidence type="ECO:0000256" key="1">
    <source>
        <dbReference type="SAM" id="MobiDB-lite"/>
    </source>
</evidence>
<gene>
    <name evidence="2" type="ORF">Scaly_0963400</name>
</gene>
<sequence length="305" mass="33159">MNMYSSRGSSGYGQQQPYSSQSSYTPQNLGAASLLGGGHKEAELGGYRTHGHVHGHPSGAAETVSVPPPQHYGGLYNSVYGSGAQQFLVSRVFKCEAIMVNFMLFLDFPMGTKGSATTVLEGRSNYGSSMPESPKFTAGDYVSSSSRGYGQKVDQLFPDRASEYPSVDRRQYAERHSAYLGRIYRSKLYDRLEQPTVLRQEEMLKGRTLQSSSVDGGARQADYLAARTAVHHPLQDPIAYGGRIDPESRAAPQRSVDDLIYAQSSTNPGYGVSLPPGRDYGAGKGLRGSSRELDYQTGMLDVLII</sequence>
<dbReference type="EMBL" id="JACGWM010000005">
    <property type="protein sequence ID" value="KAL0372818.1"/>
    <property type="molecule type" value="Genomic_DNA"/>
</dbReference>
<feature type="compositionally biased region" description="Low complexity" evidence="1">
    <location>
        <begin position="1"/>
        <end position="24"/>
    </location>
</feature>
<feature type="region of interest" description="Disordered" evidence="1">
    <location>
        <begin position="1"/>
        <end position="66"/>
    </location>
</feature>